<keyword evidence="2" id="KW-1185">Reference proteome</keyword>
<proteinExistence type="predicted"/>
<evidence type="ECO:0000313" key="1">
    <source>
        <dbReference type="EMBL" id="KAK7486692.1"/>
    </source>
</evidence>
<dbReference type="Proteomes" id="UP001519460">
    <property type="component" value="Unassembled WGS sequence"/>
</dbReference>
<dbReference type="EMBL" id="JACVVK020000175">
    <property type="protein sequence ID" value="KAK7486692.1"/>
    <property type="molecule type" value="Genomic_DNA"/>
</dbReference>
<accession>A0ABD0KI25</accession>
<sequence>MPGYVYYTVWGPRAMASVARGMVCSERVAGALYSTPRHCGYVEFRDKRLPCIPWVSGQTALLEKANLSADQSGLQLFTAPHQAICKRLTELID</sequence>
<organism evidence="1 2">
    <name type="scientific">Batillaria attramentaria</name>
    <dbReference type="NCBI Taxonomy" id="370345"/>
    <lineage>
        <taxon>Eukaryota</taxon>
        <taxon>Metazoa</taxon>
        <taxon>Spiralia</taxon>
        <taxon>Lophotrochozoa</taxon>
        <taxon>Mollusca</taxon>
        <taxon>Gastropoda</taxon>
        <taxon>Caenogastropoda</taxon>
        <taxon>Sorbeoconcha</taxon>
        <taxon>Cerithioidea</taxon>
        <taxon>Batillariidae</taxon>
        <taxon>Batillaria</taxon>
    </lineage>
</organism>
<protein>
    <submittedName>
        <fullName evidence="1">Uncharacterized protein</fullName>
    </submittedName>
</protein>
<dbReference type="AlphaFoldDB" id="A0ABD0KI25"/>
<name>A0ABD0KI25_9CAEN</name>
<evidence type="ECO:0000313" key="2">
    <source>
        <dbReference type="Proteomes" id="UP001519460"/>
    </source>
</evidence>
<reference evidence="1 2" key="1">
    <citation type="journal article" date="2023" name="Sci. Data">
        <title>Genome assembly of the Korean intertidal mud-creeper Batillaria attramentaria.</title>
        <authorList>
            <person name="Patra A.K."/>
            <person name="Ho P.T."/>
            <person name="Jun S."/>
            <person name="Lee S.J."/>
            <person name="Kim Y."/>
            <person name="Won Y.J."/>
        </authorList>
    </citation>
    <scope>NUCLEOTIDE SEQUENCE [LARGE SCALE GENOMIC DNA]</scope>
    <source>
        <strain evidence="1">Wonlab-2016</strain>
    </source>
</reference>
<comment type="caution">
    <text evidence="1">The sequence shown here is derived from an EMBL/GenBank/DDBJ whole genome shotgun (WGS) entry which is preliminary data.</text>
</comment>
<gene>
    <name evidence="1" type="ORF">BaRGS_00022093</name>
</gene>